<dbReference type="SMART" id="SM00129">
    <property type="entry name" value="KISc"/>
    <property type="match status" value="1"/>
</dbReference>
<protein>
    <recommendedName>
        <fullName evidence="10">Kinesin motor domain-containing protein</fullName>
    </recommendedName>
</protein>
<feature type="region of interest" description="Disordered" evidence="9">
    <location>
        <begin position="866"/>
        <end position="891"/>
    </location>
</feature>
<dbReference type="Gene3D" id="3.40.850.10">
    <property type="entry name" value="Kinesin motor domain"/>
    <property type="match status" value="1"/>
</dbReference>
<comment type="caution">
    <text evidence="11">The sequence shown here is derived from an EMBL/GenBank/DDBJ whole genome shotgun (WGS) entry which is preliminary data.</text>
</comment>
<keyword evidence="2 7" id="KW-0547">Nucleotide-binding</keyword>
<sequence length="1308" mass="147161">MEKIFSLKRFTTDPKEKSKGYDHEGYYGHLELIKHTARSKDLRVRKPQRSSPSASHKQKLPITLFLLLYKFKFKFKFKFEAVPHSLSFSEISNLSSSSSLYLLLFSENSQNTRVKTMKSTAEAAVAENGRFLGSISTSSLRNLLPKSKLKKSIKKSNSENSPPPDPNIIQINNSAQFSPKSPLSKSLTSDSFVNPSDAHPQIPLSMDSSVKKDMVESEEQNGDLTNLDPSVKVVVRIRPINGQEKEVDRTVTKVSSDSLSVGGRKFTFDSVLDANSSQENVFQLIGVPLVKNALAGYNTSVLSYGQTGSGKTYTMWGPPSAMVEDPSPASHQGIVPRIFQMLFSEIQREQENSDGRQTNYQCRCSFLEIYNEQIGDLLDPTQRNLEIKDDPKNGLYVENLTEEYVSSYEDVTQVLIKGLSSRKVGATTVNSKSSRSHIVFTFFIESWCKQGASSKCFSSSKTSRISLIDLAGLDRNKLEDVGRQHLQEGKNVKKSLSQLGYLVNTLAKETQPEKPEDVPYGGSCLTRILRESLGGNAKLTVICNISADNSRNTSEILSTLRFGQRVKAVRNEPVINEISEDDVNGLSDQIRQLKEELIRAKSDAYSSVGSKSGYFKGWNARESLNQLRISLNRSLILPRIDNEYEEEINIGEDDVKELRQQLDYLDSSCETNLRDPSDKRGSIQSSVKESCETDLLSEYDIHCPKETEIEEIDEVEVPPMSSPEPADDLSVTSKTLKAVDPSIRNSISISPHRRSSILEEPTLSESPKIANNLRKSMAVPSALLASQKNVSESSESEVLRELLKYSDHIRSSLRTSKTFLGPTESLAASLQRGLQIIDQHQHSSVPNRSSVAFSFEHLMLKPSPEADKANASVQTLPNDKPSPDGSSTPLFCSSCQRKFDNNHPDEVQDSLKTWIVTVDNQQRDGRNTVEEASKKEKTLESVCKEQAAKIEQLTQLVKKYKLERENSAIEHAPEPLKNEIILFDEQSNNGENGKEYFDMTEKEALLQEIQTLKSKLQSYTASPSPNKSTEILRSSLLSRSIQLRKSVDCRNNSEEELERERQRWMEMESDWISLTDELRMDLESNRCRAEKVEMELKLEKKCTEELDDALSRAVLGHARMVEHYADLQEKYNDLVSKHRAIMEGIAEIKKAAAKAGSKGHGARFAKSLAAELSAIRVEREREKEQLKKENKSLRIQLRDTAEAVHAAGELLVRLREAEQAASIAEENFSNVQQENEKLKKQADKLKRKHKMEMVTMKQYLAESRLPESALQPLYREDSDVAASHNSSAIPYDDQAWRAEFGLIYQEHY</sequence>
<evidence type="ECO:0000256" key="9">
    <source>
        <dbReference type="SAM" id="MobiDB-lite"/>
    </source>
</evidence>
<evidence type="ECO:0000313" key="12">
    <source>
        <dbReference type="Proteomes" id="UP001358586"/>
    </source>
</evidence>
<dbReference type="InterPro" id="IPR027417">
    <property type="entry name" value="P-loop_NTPase"/>
</dbReference>
<organism evidence="11 12">
    <name type="scientific">Gossypium arboreum</name>
    <name type="common">Tree cotton</name>
    <name type="synonym">Gossypium nanking</name>
    <dbReference type="NCBI Taxonomy" id="29729"/>
    <lineage>
        <taxon>Eukaryota</taxon>
        <taxon>Viridiplantae</taxon>
        <taxon>Streptophyta</taxon>
        <taxon>Embryophyta</taxon>
        <taxon>Tracheophyta</taxon>
        <taxon>Spermatophyta</taxon>
        <taxon>Magnoliopsida</taxon>
        <taxon>eudicotyledons</taxon>
        <taxon>Gunneridae</taxon>
        <taxon>Pentapetalae</taxon>
        <taxon>rosids</taxon>
        <taxon>malvids</taxon>
        <taxon>Malvales</taxon>
        <taxon>Malvaceae</taxon>
        <taxon>Malvoideae</taxon>
        <taxon>Gossypium</taxon>
    </lineage>
</organism>
<evidence type="ECO:0000256" key="7">
    <source>
        <dbReference type="PROSITE-ProRule" id="PRU00283"/>
    </source>
</evidence>
<evidence type="ECO:0000256" key="3">
    <source>
        <dbReference type="ARBA" id="ARBA00022840"/>
    </source>
</evidence>
<keyword evidence="1" id="KW-0493">Microtubule</keyword>
<dbReference type="InterPro" id="IPR001752">
    <property type="entry name" value="Kinesin_motor_dom"/>
</dbReference>
<keyword evidence="5 7" id="KW-0505">Motor protein</keyword>
<evidence type="ECO:0000256" key="5">
    <source>
        <dbReference type="ARBA" id="ARBA00023175"/>
    </source>
</evidence>
<dbReference type="PROSITE" id="PS50067">
    <property type="entry name" value="KINESIN_MOTOR_2"/>
    <property type="match status" value="1"/>
</dbReference>
<dbReference type="InterPro" id="IPR044986">
    <property type="entry name" value="KIF15/KIN-12"/>
</dbReference>
<dbReference type="InterPro" id="IPR036961">
    <property type="entry name" value="Kinesin_motor_dom_sf"/>
</dbReference>
<name>A0ABR0MH18_GOSAR</name>
<dbReference type="Proteomes" id="UP001358586">
    <property type="component" value="Chromosome 13"/>
</dbReference>
<keyword evidence="12" id="KW-1185">Reference proteome</keyword>
<evidence type="ECO:0000256" key="1">
    <source>
        <dbReference type="ARBA" id="ARBA00022701"/>
    </source>
</evidence>
<comment type="similarity">
    <text evidence="6">Belongs to the TRAFAC class myosin-kinesin ATPase superfamily. Kinesin family. KIN-12 subfamily.</text>
</comment>
<keyword evidence="4 8" id="KW-0175">Coiled coil</keyword>
<evidence type="ECO:0000256" key="6">
    <source>
        <dbReference type="ARBA" id="ARBA00034488"/>
    </source>
</evidence>
<dbReference type="SUPFAM" id="SSF52540">
    <property type="entry name" value="P-loop containing nucleoside triphosphate hydrolases"/>
    <property type="match status" value="1"/>
</dbReference>
<keyword evidence="3 7" id="KW-0067">ATP-binding</keyword>
<dbReference type="PANTHER" id="PTHR37739">
    <property type="entry name" value="KINESIN-LIKE PROTEIN KIN-12D"/>
    <property type="match status" value="1"/>
</dbReference>
<feature type="binding site" evidence="7">
    <location>
        <begin position="305"/>
        <end position="312"/>
    </location>
    <ligand>
        <name>ATP</name>
        <dbReference type="ChEBI" id="CHEBI:30616"/>
    </ligand>
</feature>
<proteinExistence type="inferred from homology"/>
<accession>A0ABR0MH18</accession>
<evidence type="ECO:0000259" key="10">
    <source>
        <dbReference type="PROSITE" id="PS50067"/>
    </source>
</evidence>
<feature type="region of interest" description="Disordered" evidence="9">
    <location>
        <begin position="148"/>
        <end position="205"/>
    </location>
</feature>
<dbReference type="EMBL" id="JARKNE010000013">
    <property type="protein sequence ID" value="KAK5772433.1"/>
    <property type="molecule type" value="Genomic_DNA"/>
</dbReference>
<dbReference type="Pfam" id="PF00225">
    <property type="entry name" value="Kinesin"/>
    <property type="match status" value="1"/>
</dbReference>
<gene>
    <name evidence="11" type="ORF">PVK06_048722</name>
</gene>
<evidence type="ECO:0000256" key="4">
    <source>
        <dbReference type="ARBA" id="ARBA00023054"/>
    </source>
</evidence>
<feature type="coiled-coil region" evidence="8">
    <location>
        <begin position="576"/>
        <end position="603"/>
    </location>
</feature>
<dbReference type="PANTHER" id="PTHR37739:SF16">
    <property type="entry name" value="KINESIN-LIKE PROTEIN"/>
    <property type="match status" value="1"/>
</dbReference>
<evidence type="ECO:0000256" key="2">
    <source>
        <dbReference type="ARBA" id="ARBA00022741"/>
    </source>
</evidence>
<feature type="domain" description="Kinesin motor" evidence="10">
    <location>
        <begin position="230"/>
        <end position="569"/>
    </location>
</feature>
<evidence type="ECO:0000256" key="8">
    <source>
        <dbReference type="SAM" id="Coils"/>
    </source>
</evidence>
<feature type="coiled-coil region" evidence="8">
    <location>
        <begin position="1165"/>
        <end position="1255"/>
    </location>
</feature>
<evidence type="ECO:0000313" key="11">
    <source>
        <dbReference type="EMBL" id="KAK5772433.1"/>
    </source>
</evidence>
<feature type="coiled-coil region" evidence="8">
    <location>
        <begin position="943"/>
        <end position="970"/>
    </location>
</feature>
<dbReference type="PRINTS" id="PR00380">
    <property type="entry name" value="KINESINHEAVY"/>
</dbReference>
<feature type="compositionally biased region" description="Low complexity" evidence="9">
    <location>
        <begin position="167"/>
        <end position="191"/>
    </location>
</feature>
<reference evidence="11 12" key="1">
    <citation type="submission" date="2023-03" db="EMBL/GenBank/DDBJ databases">
        <title>WGS of Gossypium arboreum.</title>
        <authorList>
            <person name="Yu D."/>
        </authorList>
    </citation>
    <scope>NUCLEOTIDE SEQUENCE [LARGE SCALE GENOMIC DNA]</scope>
    <source>
        <tissue evidence="11">Leaf</tissue>
    </source>
</reference>